<feature type="active site" description="Charge relay system" evidence="15">
    <location>
        <position position="292"/>
    </location>
</feature>
<comment type="cofactor">
    <cofactor evidence="15">
        <name>Ca(2+)</name>
        <dbReference type="ChEBI" id="CHEBI:29108"/>
    </cofactor>
    <text evidence="15">Binds 1 Ca(2+) ion per subunit.</text>
</comment>
<evidence type="ECO:0000256" key="14">
    <source>
        <dbReference type="ARBA" id="ARBA00023180"/>
    </source>
</evidence>
<organism evidence="18 19">
    <name type="scientific">Drechslerella dactyloides</name>
    <name type="common">Nematode-trapping fungus</name>
    <name type="synonym">Arthrobotrys dactyloides</name>
    <dbReference type="NCBI Taxonomy" id="74499"/>
    <lineage>
        <taxon>Eukaryota</taxon>
        <taxon>Fungi</taxon>
        <taxon>Dikarya</taxon>
        <taxon>Ascomycota</taxon>
        <taxon>Pezizomycotina</taxon>
        <taxon>Orbiliomycetes</taxon>
        <taxon>Orbiliales</taxon>
        <taxon>Orbiliaceae</taxon>
        <taxon>Drechslerella</taxon>
    </lineage>
</organism>
<evidence type="ECO:0000256" key="10">
    <source>
        <dbReference type="ARBA" id="ARBA00022825"/>
    </source>
</evidence>
<evidence type="ECO:0000256" key="9">
    <source>
        <dbReference type="ARBA" id="ARBA00022801"/>
    </source>
</evidence>
<dbReference type="EC" id="3.4.14.10" evidence="4"/>
<keyword evidence="13" id="KW-0865">Zymogen</keyword>
<keyword evidence="12" id="KW-0843">Virulence</keyword>
<keyword evidence="9 15" id="KW-0378">Hydrolase</keyword>
<dbReference type="CDD" id="cd11377">
    <property type="entry name" value="Pro-peptidase_S53"/>
    <property type="match status" value="1"/>
</dbReference>
<evidence type="ECO:0000256" key="16">
    <source>
        <dbReference type="SAM" id="SignalP"/>
    </source>
</evidence>
<dbReference type="GO" id="GO:0004252">
    <property type="term" value="F:serine-type endopeptidase activity"/>
    <property type="evidence" value="ECO:0007669"/>
    <property type="project" value="UniProtKB-UniRule"/>
</dbReference>
<keyword evidence="5" id="KW-0964">Secreted</keyword>
<keyword evidence="11 15" id="KW-0106">Calcium</keyword>
<feature type="binding site" evidence="15">
    <location>
        <position position="540"/>
    </location>
    <ligand>
        <name>Ca(2+)</name>
        <dbReference type="ChEBI" id="CHEBI:29108"/>
    </ligand>
</feature>
<comment type="subcellular location">
    <subcellularLocation>
        <location evidence="3">Secreted</location>
        <location evidence="3">Extracellular space</location>
    </subcellularLocation>
</comment>
<dbReference type="InterPro" id="IPR015366">
    <property type="entry name" value="S53_propep"/>
</dbReference>
<evidence type="ECO:0000256" key="11">
    <source>
        <dbReference type="ARBA" id="ARBA00022837"/>
    </source>
</evidence>
<evidence type="ECO:0000313" key="19">
    <source>
        <dbReference type="Proteomes" id="UP001221413"/>
    </source>
</evidence>
<evidence type="ECO:0000259" key="17">
    <source>
        <dbReference type="PROSITE" id="PS51695"/>
    </source>
</evidence>
<dbReference type="PANTHER" id="PTHR14218">
    <property type="entry name" value="PROTEASE S8 TRIPEPTIDYL PEPTIDASE I CLN2"/>
    <property type="match status" value="1"/>
</dbReference>
<dbReference type="InterPro" id="IPR000209">
    <property type="entry name" value="Peptidase_S8/S53_dom"/>
</dbReference>
<evidence type="ECO:0000256" key="1">
    <source>
        <dbReference type="ARBA" id="ARBA00001910"/>
    </source>
</evidence>
<dbReference type="PANTHER" id="PTHR14218:SF10">
    <property type="entry name" value="PEPTIDASE S53 DOMAIN-CONTAINING PROTEIN"/>
    <property type="match status" value="1"/>
</dbReference>
<dbReference type="AlphaFoldDB" id="A0AAD6IRZ2"/>
<dbReference type="PROSITE" id="PS51695">
    <property type="entry name" value="SEDOLISIN"/>
    <property type="match status" value="1"/>
</dbReference>
<evidence type="ECO:0000256" key="3">
    <source>
        <dbReference type="ARBA" id="ARBA00004239"/>
    </source>
</evidence>
<evidence type="ECO:0000256" key="6">
    <source>
        <dbReference type="ARBA" id="ARBA00022670"/>
    </source>
</evidence>
<dbReference type="GO" id="GO:0046872">
    <property type="term" value="F:metal ion binding"/>
    <property type="evidence" value="ECO:0007669"/>
    <property type="project" value="UniProtKB-UniRule"/>
</dbReference>
<reference evidence="18" key="1">
    <citation type="submission" date="2023-01" db="EMBL/GenBank/DDBJ databases">
        <title>The chitinases involved in constricting ring structure development in the nematode-trapping fungus Drechslerella dactyloides.</title>
        <authorList>
            <person name="Wang R."/>
            <person name="Zhang L."/>
            <person name="Tang P."/>
            <person name="Li S."/>
            <person name="Liang L."/>
        </authorList>
    </citation>
    <scope>NUCLEOTIDE SEQUENCE</scope>
    <source>
        <strain evidence="18">YMF1.00031</strain>
    </source>
</reference>
<feature type="signal peptide" evidence="16">
    <location>
        <begin position="1"/>
        <end position="18"/>
    </location>
</feature>
<keyword evidence="8 16" id="KW-0732">Signal</keyword>
<protein>
    <recommendedName>
        <fullName evidence="4">tripeptidyl-peptidase II</fullName>
        <ecNumber evidence="4">3.4.14.10</ecNumber>
    </recommendedName>
</protein>
<feature type="binding site" evidence="15">
    <location>
        <position position="562"/>
    </location>
    <ligand>
        <name>Ca(2+)</name>
        <dbReference type="ChEBI" id="CHEBI:29108"/>
    </ligand>
</feature>
<dbReference type="GO" id="GO:0006508">
    <property type="term" value="P:proteolysis"/>
    <property type="evidence" value="ECO:0007669"/>
    <property type="project" value="UniProtKB-KW"/>
</dbReference>
<evidence type="ECO:0000256" key="13">
    <source>
        <dbReference type="ARBA" id="ARBA00023145"/>
    </source>
</evidence>
<keyword evidence="6 15" id="KW-0645">Protease</keyword>
<feature type="binding site" evidence="15">
    <location>
        <position position="539"/>
    </location>
    <ligand>
        <name>Ca(2+)</name>
        <dbReference type="ChEBI" id="CHEBI:29108"/>
    </ligand>
</feature>
<evidence type="ECO:0000256" key="4">
    <source>
        <dbReference type="ARBA" id="ARBA00012462"/>
    </source>
</evidence>
<evidence type="ECO:0000256" key="15">
    <source>
        <dbReference type="PROSITE-ProRule" id="PRU01032"/>
    </source>
</evidence>
<keyword evidence="19" id="KW-1185">Reference proteome</keyword>
<dbReference type="GO" id="GO:0005576">
    <property type="term" value="C:extracellular region"/>
    <property type="evidence" value="ECO:0007669"/>
    <property type="project" value="UniProtKB-SubCell"/>
</dbReference>
<feature type="active site" description="Charge relay system" evidence="15">
    <location>
        <position position="497"/>
    </location>
</feature>
<comment type="function">
    <text evidence="2">Secreted tripeptidyl-peptidase which degrades proteins at acidic pHs and is involved in virulence.</text>
</comment>
<evidence type="ECO:0000256" key="8">
    <source>
        <dbReference type="ARBA" id="ARBA00022729"/>
    </source>
</evidence>
<dbReference type="FunFam" id="3.40.50.200:FF:000015">
    <property type="entry name" value="Tripeptidyl peptidase A"/>
    <property type="match status" value="1"/>
</dbReference>
<dbReference type="Proteomes" id="UP001221413">
    <property type="component" value="Unassembled WGS sequence"/>
</dbReference>
<dbReference type="Pfam" id="PF00082">
    <property type="entry name" value="Peptidase_S8"/>
    <property type="match status" value="1"/>
</dbReference>
<evidence type="ECO:0000256" key="2">
    <source>
        <dbReference type="ARBA" id="ARBA00002451"/>
    </source>
</evidence>
<evidence type="ECO:0000256" key="12">
    <source>
        <dbReference type="ARBA" id="ARBA00023026"/>
    </source>
</evidence>
<feature type="domain" description="Peptidase S53" evidence="17">
    <location>
        <begin position="213"/>
        <end position="580"/>
    </location>
</feature>
<proteinExistence type="predicted"/>
<evidence type="ECO:0000256" key="7">
    <source>
        <dbReference type="ARBA" id="ARBA00022723"/>
    </source>
</evidence>
<accession>A0AAD6IRZ2</accession>
<comment type="catalytic activity">
    <reaction evidence="1">
        <text>Release of an N-terminal tripeptide from a polypeptide.</text>
        <dbReference type="EC" id="3.4.14.10"/>
    </reaction>
</comment>
<dbReference type="InterPro" id="IPR050819">
    <property type="entry name" value="Tripeptidyl-peptidase_I"/>
</dbReference>
<dbReference type="Gene3D" id="3.40.50.200">
    <property type="entry name" value="Peptidase S8/S53 domain"/>
    <property type="match status" value="1"/>
</dbReference>
<sequence>MHFSRLFVLPALLVSVYAHPFTSYQQFEALSTIPKGWEISSETAVDPSTPINLRIHLNKQNVEAFRRAVVELSTPGHPTYGNHMNQRSIDAMLRPRDENFSAVKNWLASQGLANSITVKNDWILVSTTIGEAESLLHTKYQVFRNTQNGEKVVRALSYSIPRELHSSVALVQPTTMFGRVSAMRSTIVRVEDPSILRIDSSNRQGVDSACGFGITPACLSDLYKTGDYAPNAPGNKIGINGFLEQYAQNDDLSKFLKKYMPTASNRTFTCHPIKGGLCTQHPKEDFTEANLDIQYTVSGAGSTPNIYFSTAGRPPAQDLDPNTNEPYLDWVEEVLKLSDEELPKTITTSYGDDEHTVPQSYAVVVCDKFAELGARGVTLLFSSGDSGPGSDCETKDGKKQFVPTFPATCPFVTSVGGTVGVNPEKAVGFSSGGFSNYFARPDYQNALVGEYLAKQADPKAYSNYFNASGRGFPDVSAQGQNFHVFVRGSDQLVSGTSASSPALAAVVALWNAKRAEKKMPPLGFLNPLIYGSSGKGFVDITAGTSRGCSGQISGAGWKATPGWDPVTGLGTPDFSILRDL</sequence>
<dbReference type="GO" id="GO:0008240">
    <property type="term" value="F:tripeptidyl-peptidase activity"/>
    <property type="evidence" value="ECO:0007669"/>
    <property type="project" value="UniProtKB-EC"/>
</dbReference>
<gene>
    <name evidence="18" type="ORF">Dda_8347</name>
</gene>
<keyword evidence="10 15" id="KW-0720">Serine protease</keyword>
<feature type="chain" id="PRO_5042291610" description="tripeptidyl-peptidase II" evidence="16">
    <location>
        <begin position="19"/>
        <end position="580"/>
    </location>
</feature>
<dbReference type="EMBL" id="JAQGDS010000012">
    <property type="protein sequence ID" value="KAJ6256485.1"/>
    <property type="molecule type" value="Genomic_DNA"/>
</dbReference>
<feature type="binding site" evidence="15">
    <location>
        <position position="564"/>
    </location>
    <ligand>
        <name>Ca(2+)</name>
        <dbReference type="ChEBI" id="CHEBI:29108"/>
    </ligand>
</feature>
<dbReference type="InterPro" id="IPR036852">
    <property type="entry name" value="Peptidase_S8/S53_dom_sf"/>
</dbReference>
<dbReference type="CDD" id="cd04056">
    <property type="entry name" value="Peptidases_S53"/>
    <property type="match status" value="1"/>
</dbReference>
<keyword evidence="14" id="KW-0325">Glycoprotein</keyword>
<name>A0AAD6IRZ2_DREDA</name>
<dbReference type="SUPFAM" id="SSF54897">
    <property type="entry name" value="Protease propeptides/inhibitors"/>
    <property type="match status" value="1"/>
</dbReference>
<feature type="active site" description="Charge relay system" evidence="15">
    <location>
        <position position="288"/>
    </location>
</feature>
<evidence type="ECO:0000313" key="18">
    <source>
        <dbReference type="EMBL" id="KAJ6256485.1"/>
    </source>
</evidence>
<dbReference type="SUPFAM" id="SSF52743">
    <property type="entry name" value="Subtilisin-like"/>
    <property type="match status" value="1"/>
</dbReference>
<evidence type="ECO:0000256" key="5">
    <source>
        <dbReference type="ARBA" id="ARBA00022525"/>
    </source>
</evidence>
<keyword evidence="7 15" id="KW-0479">Metal-binding</keyword>
<dbReference type="InterPro" id="IPR030400">
    <property type="entry name" value="Sedolisin_dom"/>
</dbReference>
<dbReference type="SMART" id="SM00944">
    <property type="entry name" value="Pro-kuma_activ"/>
    <property type="match status" value="1"/>
</dbReference>
<comment type="caution">
    <text evidence="18">The sequence shown here is derived from an EMBL/GenBank/DDBJ whole genome shotgun (WGS) entry which is preliminary data.</text>
</comment>
<dbReference type="Pfam" id="PF09286">
    <property type="entry name" value="Pro-kuma_activ"/>
    <property type="match status" value="1"/>
</dbReference>